<evidence type="ECO:0000256" key="2">
    <source>
        <dbReference type="ARBA" id="ARBA00038334"/>
    </source>
</evidence>
<accession>A0A6V7PNW6</accession>
<proteinExistence type="inferred from homology"/>
<dbReference type="PANTHER" id="PTHR43329">
    <property type="entry name" value="EPOXIDE HYDROLASE"/>
    <property type="match status" value="1"/>
</dbReference>
<dbReference type="PRINTS" id="PR00412">
    <property type="entry name" value="EPOXHYDRLASE"/>
</dbReference>
<gene>
    <name evidence="3" type="ORF">CB5_LOCUS15740</name>
</gene>
<evidence type="ECO:0008006" key="4">
    <source>
        <dbReference type="Google" id="ProtNLM"/>
    </source>
</evidence>
<sequence>MVFVVGHDWGAIIAWFLCMFRPDKVKALVNLSVPFIPRNLCAKPVECLRAMYGDYYYICRFQEPGVAEAEIARLGTRTFQKKVFTYHKPEPLYKPEEGWGSRNEKITLSFWLSEEDIDYYASTFEKTVSLDLSITTASAVRFLLLLNLRSVESWELAAPWPGAEINAQTKFIIGDEDLTYNFPGMHLYLNFCGLRMFVPGLQDVVIMKGVGHFLNQERAGEITKHIYNFSKQF</sequence>
<protein>
    <recommendedName>
        <fullName evidence="4">AB hydrolase-1 domain-containing protein</fullName>
    </recommendedName>
</protein>
<evidence type="ECO:0000313" key="3">
    <source>
        <dbReference type="EMBL" id="CAD1832529.1"/>
    </source>
</evidence>
<dbReference type="InterPro" id="IPR000639">
    <property type="entry name" value="Epox_hydrolase-like"/>
</dbReference>
<name>A0A6V7PNW6_ANACO</name>
<reference evidence="3" key="1">
    <citation type="submission" date="2020-07" db="EMBL/GenBank/DDBJ databases">
        <authorList>
            <person name="Lin J."/>
        </authorList>
    </citation>
    <scope>NUCLEOTIDE SEQUENCE</scope>
</reference>
<keyword evidence="1" id="KW-0378">Hydrolase</keyword>
<organism evidence="3">
    <name type="scientific">Ananas comosus var. bracteatus</name>
    <name type="common">red pineapple</name>
    <dbReference type="NCBI Taxonomy" id="296719"/>
    <lineage>
        <taxon>Eukaryota</taxon>
        <taxon>Viridiplantae</taxon>
        <taxon>Streptophyta</taxon>
        <taxon>Embryophyta</taxon>
        <taxon>Tracheophyta</taxon>
        <taxon>Spermatophyta</taxon>
        <taxon>Magnoliopsida</taxon>
        <taxon>Liliopsida</taxon>
        <taxon>Poales</taxon>
        <taxon>Bromeliaceae</taxon>
        <taxon>Bromelioideae</taxon>
        <taxon>Ananas</taxon>
    </lineage>
</organism>
<dbReference type="Gene3D" id="3.40.50.1820">
    <property type="entry name" value="alpha/beta hydrolase"/>
    <property type="match status" value="1"/>
</dbReference>
<dbReference type="AlphaFoldDB" id="A0A6V7PNW6"/>
<dbReference type="InterPro" id="IPR029058">
    <property type="entry name" value="AB_hydrolase_fold"/>
</dbReference>
<dbReference type="EMBL" id="LR862150">
    <property type="protein sequence ID" value="CAD1832529.1"/>
    <property type="molecule type" value="Genomic_DNA"/>
</dbReference>
<evidence type="ECO:0000256" key="1">
    <source>
        <dbReference type="ARBA" id="ARBA00022801"/>
    </source>
</evidence>
<dbReference type="SUPFAM" id="SSF53474">
    <property type="entry name" value="alpha/beta-Hydrolases"/>
    <property type="match status" value="1"/>
</dbReference>
<comment type="similarity">
    <text evidence="2">Belongs to the AB hydrolase superfamily. Epoxide hydrolase family.</text>
</comment>
<dbReference type="GO" id="GO:0016787">
    <property type="term" value="F:hydrolase activity"/>
    <property type="evidence" value="ECO:0007669"/>
    <property type="project" value="UniProtKB-KW"/>
</dbReference>